<dbReference type="HOGENOM" id="CLU_263925_0_0_1"/>
<evidence type="ECO:0000256" key="1">
    <source>
        <dbReference type="SAM" id="MobiDB-lite"/>
    </source>
</evidence>
<dbReference type="EMBL" id="GL385399">
    <property type="protein sequence ID" value="EJT73037.1"/>
    <property type="molecule type" value="Genomic_DNA"/>
</dbReference>
<dbReference type="Pfam" id="PF06985">
    <property type="entry name" value="HET"/>
    <property type="match status" value="1"/>
</dbReference>
<evidence type="ECO:0000313" key="5">
    <source>
        <dbReference type="EnsemblFungi" id="EJT73037"/>
    </source>
</evidence>
<feature type="region of interest" description="Disordered" evidence="1">
    <location>
        <begin position="980"/>
        <end position="1022"/>
    </location>
</feature>
<feature type="compositionally biased region" description="Polar residues" evidence="1">
    <location>
        <begin position="984"/>
        <end position="1015"/>
    </location>
</feature>
<dbReference type="RefSeq" id="XP_009226011.1">
    <property type="nucleotide sequence ID" value="XM_009227747.1"/>
</dbReference>
<dbReference type="InterPro" id="IPR010730">
    <property type="entry name" value="HET"/>
</dbReference>
<dbReference type="eggNOG" id="ENOG502SUZ5">
    <property type="taxonomic scope" value="Eukaryota"/>
</dbReference>
<organism evidence="4">
    <name type="scientific">Gaeumannomyces tritici (strain R3-111a-1)</name>
    <name type="common">Wheat and barley take-all root rot fungus</name>
    <name type="synonym">Gaeumannomyces graminis var. tritici</name>
    <dbReference type="NCBI Taxonomy" id="644352"/>
    <lineage>
        <taxon>Eukaryota</taxon>
        <taxon>Fungi</taxon>
        <taxon>Dikarya</taxon>
        <taxon>Ascomycota</taxon>
        <taxon>Pezizomycotina</taxon>
        <taxon>Sordariomycetes</taxon>
        <taxon>Sordariomycetidae</taxon>
        <taxon>Magnaporthales</taxon>
        <taxon>Magnaporthaceae</taxon>
        <taxon>Gaeumannomyces</taxon>
    </lineage>
</organism>
<keyword evidence="2" id="KW-0812">Transmembrane</keyword>
<evidence type="ECO:0000256" key="2">
    <source>
        <dbReference type="SAM" id="Phobius"/>
    </source>
</evidence>
<dbReference type="EnsemblFungi" id="EJT73037">
    <property type="protein sequence ID" value="EJT73037"/>
    <property type="gene ID" value="GGTG_09888"/>
</dbReference>
<keyword evidence="6" id="KW-1185">Reference proteome</keyword>
<reference evidence="6" key="1">
    <citation type="submission" date="2010-07" db="EMBL/GenBank/DDBJ databases">
        <title>The genome sequence of Gaeumannomyces graminis var. tritici strain R3-111a-1.</title>
        <authorList>
            <consortium name="The Broad Institute Genome Sequencing Platform"/>
            <person name="Ma L.-J."/>
            <person name="Dead R."/>
            <person name="Young S."/>
            <person name="Zeng Q."/>
            <person name="Koehrsen M."/>
            <person name="Alvarado L."/>
            <person name="Berlin A."/>
            <person name="Chapman S.B."/>
            <person name="Chen Z."/>
            <person name="Freedman E."/>
            <person name="Gellesch M."/>
            <person name="Goldberg J."/>
            <person name="Griggs A."/>
            <person name="Gujja S."/>
            <person name="Heilman E.R."/>
            <person name="Heiman D."/>
            <person name="Hepburn T."/>
            <person name="Howarth C."/>
            <person name="Jen D."/>
            <person name="Larson L."/>
            <person name="Mehta T."/>
            <person name="Neiman D."/>
            <person name="Pearson M."/>
            <person name="Roberts A."/>
            <person name="Saif S."/>
            <person name="Shea T."/>
            <person name="Shenoy N."/>
            <person name="Sisk P."/>
            <person name="Stolte C."/>
            <person name="Sykes S."/>
            <person name="Walk T."/>
            <person name="White J."/>
            <person name="Yandava C."/>
            <person name="Haas B."/>
            <person name="Nusbaum C."/>
            <person name="Birren B."/>
        </authorList>
    </citation>
    <scope>NUCLEOTIDE SEQUENCE [LARGE SCALE GENOMIC DNA]</scope>
    <source>
        <strain evidence="6">R3-111a-1</strain>
    </source>
</reference>
<accession>J3P8Q3</accession>
<feature type="transmembrane region" description="Helical" evidence="2">
    <location>
        <begin position="1240"/>
        <end position="1258"/>
    </location>
</feature>
<name>J3P8Q3_GAET3</name>
<dbReference type="PANTHER" id="PTHR24148">
    <property type="entry name" value="ANKYRIN REPEAT DOMAIN-CONTAINING PROTEIN 39 HOMOLOG-RELATED"/>
    <property type="match status" value="1"/>
</dbReference>
<feature type="compositionally biased region" description="Acidic residues" evidence="1">
    <location>
        <begin position="816"/>
        <end position="827"/>
    </location>
</feature>
<dbReference type="SUPFAM" id="SSF48403">
    <property type="entry name" value="Ankyrin repeat"/>
    <property type="match status" value="1"/>
</dbReference>
<feature type="region of interest" description="Disordered" evidence="1">
    <location>
        <begin position="1"/>
        <end position="22"/>
    </location>
</feature>
<evidence type="ECO:0000313" key="4">
    <source>
        <dbReference type="EMBL" id="EJT73037.1"/>
    </source>
</evidence>
<dbReference type="AlphaFoldDB" id="J3P8Q3"/>
<gene>
    <name evidence="5" type="primary">20350346</name>
    <name evidence="4" type="ORF">GGTG_09888</name>
</gene>
<feature type="region of interest" description="Disordered" evidence="1">
    <location>
        <begin position="793"/>
        <end position="830"/>
    </location>
</feature>
<dbReference type="OrthoDB" id="443402at2759"/>
<dbReference type="Gene3D" id="1.25.40.20">
    <property type="entry name" value="Ankyrin repeat-containing domain"/>
    <property type="match status" value="1"/>
</dbReference>
<evidence type="ECO:0000313" key="6">
    <source>
        <dbReference type="Proteomes" id="UP000006039"/>
    </source>
</evidence>
<dbReference type="Proteomes" id="UP000006039">
    <property type="component" value="Unassembled WGS sequence"/>
</dbReference>
<protein>
    <recommendedName>
        <fullName evidence="3">Heterokaryon incompatibility domain-containing protein</fullName>
    </recommendedName>
</protein>
<dbReference type="InterPro" id="IPR052895">
    <property type="entry name" value="HetReg/Transcr_Mod"/>
</dbReference>
<feature type="domain" description="Heterokaryon incompatibility" evidence="3">
    <location>
        <begin position="68"/>
        <end position="216"/>
    </location>
</feature>
<keyword evidence="2" id="KW-1133">Transmembrane helix</keyword>
<feature type="transmembrane region" description="Helical" evidence="2">
    <location>
        <begin position="1203"/>
        <end position="1228"/>
    </location>
</feature>
<reference evidence="5" key="5">
    <citation type="submission" date="2018-04" db="UniProtKB">
        <authorList>
            <consortium name="EnsemblFungi"/>
        </authorList>
    </citation>
    <scope>IDENTIFICATION</scope>
    <source>
        <strain evidence="5">R3-111a-1</strain>
    </source>
</reference>
<dbReference type="VEuPathDB" id="FungiDB:GGTG_09888"/>
<dbReference type="PANTHER" id="PTHR24148:SF64">
    <property type="entry name" value="HETEROKARYON INCOMPATIBILITY DOMAIN-CONTAINING PROTEIN"/>
    <property type="match status" value="1"/>
</dbReference>
<reference evidence="4" key="3">
    <citation type="submission" date="2010-09" db="EMBL/GenBank/DDBJ databases">
        <title>Annotation of Gaeumannomyces graminis var. tritici R3-111a-1.</title>
        <authorList>
            <consortium name="The Broad Institute Genome Sequencing Platform"/>
            <person name="Ma L.-J."/>
            <person name="Dead R."/>
            <person name="Young S.K."/>
            <person name="Zeng Q."/>
            <person name="Gargeya S."/>
            <person name="Fitzgerald M."/>
            <person name="Haas B."/>
            <person name="Abouelleil A."/>
            <person name="Alvarado L."/>
            <person name="Arachchi H.M."/>
            <person name="Berlin A."/>
            <person name="Brown A."/>
            <person name="Chapman S.B."/>
            <person name="Chen Z."/>
            <person name="Dunbar C."/>
            <person name="Freedman E."/>
            <person name="Gearin G."/>
            <person name="Gellesch M."/>
            <person name="Goldberg J."/>
            <person name="Griggs A."/>
            <person name="Gujja S."/>
            <person name="Heiman D."/>
            <person name="Howarth C."/>
            <person name="Larson L."/>
            <person name="Lui A."/>
            <person name="MacDonald P.J.P."/>
            <person name="Mehta T."/>
            <person name="Montmayeur A."/>
            <person name="Murphy C."/>
            <person name="Neiman D."/>
            <person name="Pearson M."/>
            <person name="Priest M."/>
            <person name="Roberts A."/>
            <person name="Saif S."/>
            <person name="Shea T."/>
            <person name="Shenoy N."/>
            <person name="Sisk P."/>
            <person name="Stolte C."/>
            <person name="Sykes S."/>
            <person name="Yandava C."/>
            <person name="Wortman J."/>
            <person name="Nusbaum C."/>
            <person name="Birren B."/>
        </authorList>
    </citation>
    <scope>NUCLEOTIDE SEQUENCE</scope>
    <source>
        <strain evidence="4">R3-111a-1</strain>
    </source>
</reference>
<proteinExistence type="predicted"/>
<dbReference type="GeneID" id="20350346"/>
<keyword evidence="2" id="KW-0472">Membrane</keyword>
<sequence>MESEAADGSVSRGKRSNVSTESQPLDLDRREIRLVRLRAAVYISEPIHCDLLQIPFGEDAEDGELIPYEALSWVWDNNQGHGIIVDGREPILPSTLRDALASIRLFGQDRILWIDAICINWANQEEITQQITLIPRIFERAESVIVWLGPETPDTRMAMRWLRDISRTFEQDARSSKPETNLDELPKVRGAGDSEARDKLSVLCKSTWFTRLWSAQDVANARRVTITYGRESVSSRAFVMASIRYFTTFPEYVKPMLELMPGPLREESRANGGRHLFSLVRKFFKHRSTSLHDKVYALVQVSDDARYTRLLEVDYEEPVEELHARTLGYFVFPNESMACRDEVLAELNGRGLDDLPDSPTQLANVLLRWAIETNRPSLLAALVRERSDIDINGSSSAQCPHLCLLARRGDINDKNLARTLLERDDIDANCVYEGDSALNLAVNHRSLGLVIVLASRPDIDIWHIGSNGMTPLESAWTDLLIMPRNTSICEALLRNQVIWQNMDAMSTLFERFPDIRQLVDGYRKSPITSISPASPALQRGLVSPITQLQQHAREEGDPSIMRTMIEDADENPNFPDGDGEDIGSLTMEEELSSGINVRDSESLLEVDVQKHAYQDSGYGSTSRVPTLETSSRQSVFGITELIEPQPSRSDLDDDVRSMVSDNDDIASQATDETTAAAFTGKTLIRTFLSDQPRFMVLCEKASSAMGDERFVQNMRRLLKSFHKNLLREASTEGEKAVAKLLRSRQGRLRISRQLVIFLKQEQEGWDGDRIEAQVAPREQRGVEIWLRAVAGNPEARRDWDPTPPTTEEPDHAGPSSDDETDIEEGEEEFPHISELRRFLQRAESYERLLEDFELMFLPPWLTRVLQSVPRRDISLSKRQDTSVANTLKAWVEDHTQVRWDWWPFERRRRTLRDDQSHIFWKCSCGKSRWKEISAAQVGSVRQILDLSRDKPDLPTKCLHTRARSLSEIFSFPVRRAAHSPATGARSSAAQRYTPSGSSPTNPATAGSASSQGTEATGSTGSLGTLTLRQHGLVRTAESTIDNKWWILVGVQAGWPSSAVAPISQFGLDEKNTDSDFFRKLKQCYEGQRGWWRLWFLIWQLDYCEVTRFRQIAPTLLARERSDLPRKDEYCYDPRPDDQDATNPPIEYDVFQACYYSCPPSCIWSAFHHCIPDQTGTENLVRIPKRTKRFGEDQRQAVWGLEPIFAVSFFRVVLYHFLILVGPFAYFAAYHAANPEGIQNAAVPASIVLSFLSVFWAVAGLSPVGGKRDQAG</sequence>
<evidence type="ECO:0000259" key="3">
    <source>
        <dbReference type="Pfam" id="PF06985"/>
    </source>
</evidence>
<dbReference type="InterPro" id="IPR036770">
    <property type="entry name" value="Ankyrin_rpt-contain_sf"/>
</dbReference>
<dbReference type="STRING" id="644352.J3P8Q3"/>
<reference evidence="5" key="4">
    <citation type="journal article" date="2015" name="G3 (Bethesda)">
        <title>Genome sequences of three phytopathogenic species of the Magnaporthaceae family of fungi.</title>
        <authorList>
            <person name="Okagaki L.H."/>
            <person name="Nunes C.C."/>
            <person name="Sailsbery J."/>
            <person name="Clay B."/>
            <person name="Brown D."/>
            <person name="John T."/>
            <person name="Oh Y."/>
            <person name="Young N."/>
            <person name="Fitzgerald M."/>
            <person name="Haas B.J."/>
            <person name="Zeng Q."/>
            <person name="Young S."/>
            <person name="Adiconis X."/>
            <person name="Fan L."/>
            <person name="Levin J.Z."/>
            <person name="Mitchell T.K."/>
            <person name="Okubara P.A."/>
            <person name="Farman M.L."/>
            <person name="Kohn L.M."/>
            <person name="Birren B."/>
            <person name="Ma L.-J."/>
            <person name="Dean R.A."/>
        </authorList>
    </citation>
    <scope>NUCLEOTIDE SEQUENCE</scope>
    <source>
        <strain evidence="5">R3-111a-1</strain>
    </source>
</reference>
<reference evidence="4" key="2">
    <citation type="submission" date="2010-07" db="EMBL/GenBank/DDBJ databases">
        <authorList>
            <consortium name="The Broad Institute Genome Sequencing Platform"/>
            <consortium name="Broad Institute Genome Sequencing Center for Infectious Disease"/>
            <person name="Ma L.-J."/>
            <person name="Dead R."/>
            <person name="Young S."/>
            <person name="Zeng Q."/>
            <person name="Koehrsen M."/>
            <person name="Alvarado L."/>
            <person name="Berlin A."/>
            <person name="Chapman S.B."/>
            <person name="Chen Z."/>
            <person name="Freedman E."/>
            <person name="Gellesch M."/>
            <person name="Goldberg J."/>
            <person name="Griggs A."/>
            <person name="Gujja S."/>
            <person name="Heilman E.R."/>
            <person name="Heiman D."/>
            <person name="Hepburn T."/>
            <person name="Howarth C."/>
            <person name="Jen D."/>
            <person name="Larson L."/>
            <person name="Mehta T."/>
            <person name="Neiman D."/>
            <person name="Pearson M."/>
            <person name="Roberts A."/>
            <person name="Saif S."/>
            <person name="Shea T."/>
            <person name="Shenoy N."/>
            <person name="Sisk P."/>
            <person name="Stolte C."/>
            <person name="Sykes S."/>
            <person name="Walk T."/>
            <person name="White J."/>
            <person name="Yandava C."/>
            <person name="Haas B."/>
            <person name="Nusbaum C."/>
            <person name="Birren B."/>
        </authorList>
    </citation>
    <scope>NUCLEOTIDE SEQUENCE</scope>
    <source>
        <strain evidence="4">R3-111a-1</strain>
    </source>
</reference>